<evidence type="ECO:0000313" key="2">
    <source>
        <dbReference type="Proteomes" id="UP000616201"/>
    </source>
</evidence>
<organism evidence="1 2">
    <name type="scientific">Sphingobacterium hungaricum</name>
    <dbReference type="NCBI Taxonomy" id="2082723"/>
    <lineage>
        <taxon>Bacteria</taxon>
        <taxon>Pseudomonadati</taxon>
        <taxon>Bacteroidota</taxon>
        <taxon>Sphingobacteriia</taxon>
        <taxon>Sphingobacteriales</taxon>
        <taxon>Sphingobacteriaceae</taxon>
        <taxon>Sphingobacterium</taxon>
    </lineage>
</organism>
<protein>
    <recommendedName>
        <fullName evidence="3">Late embryogenesis abundant protein</fullName>
    </recommendedName>
</protein>
<dbReference type="SUPFAM" id="SSF117070">
    <property type="entry name" value="LEA14-like"/>
    <property type="match status" value="1"/>
</dbReference>
<keyword evidence="2" id="KW-1185">Reference proteome</keyword>
<dbReference type="Proteomes" id="UP000616201">
    <property type="component" value="Unassembled WGS sequence"/>
</dbReference>
<gene>
    <name evidence="1" type="ORF">C4F49_14740</name>
</gene>
<dbReference type="AlphaFoldDB" id="A0A928UXQ5"/>
<comment type="caution">
    <text evidence="1">The sequence shown here is derived from an EMBL/GenBank/DDBJ whole genome shotgun (WGS) entry which is preliminary data.</text>
</comment>
<dbReference type="EMBL" id="PRDK01000009">
    <property type="protein sequence ID" value="MBE8714938.1"/>
    <property type="molecule type" value="Genomic_DNA"/>
</dbReference>
<evidence type="ECO:0008006" key="3">
    <source>
        <dbReference type="Google" id="ProtNLM"/>
    </source>
</evidence>
<dbReference type="RefSeq" id="WP_196936791.1">
    <property type="nucleotide sequence ID" value="NZ_MU158698.1"/>
</dbReference>
<accession>A0A928UXQ5</accession>
<name>A0A928UXQ5_9SPHI</name>
<dbReference type="Gene3D" id="2.60.40.1820">
    <property type="match status" value="1"/>
</dbReference>
<sequence>MKNILTLCIATIVLFSGCEINKKAQMEALGQCTYTIESMDRLTIGGQPVNNFMKNGQVNLAVLPSMALLLLSKDVPLEAQVNMKITNPVAKKAAMNSFKYLIEIQGKPVFEGTVDENINLDQNQSTTIPLTFKANIFGVAKEAGFENFLNEMLTRKSEGFIALKIKPSIKIGNSNIYYPGYITVDNNLMQRIKF</sequence>
<evidence type="ECO:0000313" key="1">
    <source>
        <dbReference type="EMBL" id="MBE8714938.1"/>
    </source>
</evidence>
<proteinExistence type="predicted"/>
<reference evidence="1" key="1">
    <citation type="submission" date="2018-02" db="EMBL/GenBank/DDBJ databases">
        <authorList>
            <person name="Vasarhelyi B.M."/>
            <person name="Deshmukh S."/>
            <person name="Balint B."/>
            <person name="Kukolya J."/>
        </authorList>
    </citation>
    <scope>NUCLEOTIDE SEQUENCE</scope>
    <source>
        <strain evidence="1">KB22</strain>
    </source>
</reference>
<dbReference type="PROSITE" id="PS51257">
    <property type="entry name" value="PROKAR_LIPOPROTEIN"/>
    <property type="match status" value="1"/>
</dbReference>